<dbReference type="Proteomes" id="UP000249524">
    <property type="component" value="Unassembled WGS sequence"/>
</dbReference>
<accession>A0A328BIA0</accession>
<dbReference type="EMBL" id="QFYS01000002">
    <property type="protein sequence ID" value="RAK67212.1"/>
    <property type="molecule type" value="Genomic_DNA"/>
</dbReference>
<name>A0A328BIA0_9CAUL</name>
<proteinExistence type="predicted"/>
<feature type="chain" id="PRO_5016440817" description="Type II secretion system protein N" evidence="1">
    <location>
        <begin position="22"/>
        <end position="222"/>
    </location>
</feature>
<keyword evidence="1" id="KW-0732">Signal</keyword>
<dbReference type="RefSeq" id="WP_111274823.1">
    <property type="nucleotide sequence ID" value="NZ_QFYS01000002.1"/>
</dbReference>
<organism evidence="2 3">
    <name type="scientific">Phenylobacterium kunshanense</name>
    <dbReference type="NCBI Taxonomy" id="1445034"/>
    <lineage>
        <taxon>Bacteria</taxon>
        <taxon>Pseudomonadati</taxon>
        <taxon>Pseudomonadota</taxon>
        <taxon>Alphaproteobacteria</taxon>
        <taxon>Caulobacterales</taxon>
        <taxon>Caulobacteraceae</taxon>
        <taxon>Phenylobacterium</taxon>
    </lineage>
</organism>
<gene>
    <name evidence="2" type="ORF">DJ019_04560</name>
</gene>
<feature type="signal peptide" evidence="1">
    <location>
        <begin position="1"/>
        <end position="21"/>
    </location>
</feature>
<evidence type="ECO:0008006" key="4">
    <source>
        <dbReference type="Google" id="ProtNLM"/>
    </source>
</evidence>
<comment type="caution">
    <text evidence="2">The sequence shown here is derived from an EMBL/GenBank/DDBJ whole genome shotgun (WGS) entry which is preliminary data.</text>
</comment>
<protein>
    <recommendedName>
        <fullName evidence="4">Type II secretion system protein N</fullName>
    </recommendedName>
</protein>
<keyword evidence="3" id="KW-1185">Reference proteome</keyword>
<evidence type="ECO:0000256" key="1">
    <source>
        <dbReference type="SAM" id="SignalP"/>
    </source>
</evidence>
<sequence length="222" mass="22959">MKIVTLVAALTAFGLTGTAAAQDPVGDWIGKVVTPGGIELTLAAHIRKAPDGRLEGYAESPDQSTVALAMADVTAEDGALSFEMPLVRAKFAGRWDDGAWVGALTQNGADMPLRLTPGLPPARPVVSGLDGAWAGVIAAPQGELRIQLDVKTDAAGTLALFRSPDQSPLPLVAQLSRKAENVTFELRGIGEFEGALSADGGTLDGRWRQGGAVLPLTLRKGG</sequence>
<evidence type="ECO:0000313" key="2">
    <source>
        <dbReference type="EMBL" id="RAK67212.1"/>
    </source>
</evidence>
<dbReference type="AlphaFoldDB" id="A0A328BIA0"/>
<dbReference type="OrthoDB" id="9809549at2"/>
<evidence type="ECO:0000313" key="3">
    <source>
        <dbReference type="Proteomes" id="UP000249524"/>
    </source>
</evidence>
<reference evidence="2 3" key="1">
    <citation type="submission" date="2018-05" db="EMBL/GenBank/DDBJ databases">
        <authorList>
            <person name="Lanie J.A."/>
            <person name="Ng W.-L."/>
            <person name="Kazmierczak K.M."/>
            <person name="Andrzejewski T.M."/>
            <person name="Davidsen T.M."/>
            <person name="Wayne K.J."/>
            <person name="Tettelin H."/>
            <person name="Glass J.I."/>
            <person name="Rusch D."/>
            <person name="Podicherti R."/>
            <person name="Tsui H.-C.T."/>
            <person name="Winkler M.E."/>
        </authorList>
    </citation>
    <scope>NUCLEOTIDE SEQUENCE [LARGE SCALE GENOMIC DNA]</scope>
    <source>
        <strain evidence="2 3">BUT-10</strain>
    </source>
</reference>